<dbReference type="KEGG" id="gfm:Enr17x_57670"/>
<keyword evidence="3" id="KW-1185">Reference proteome</keyword>
<organism evidence="2 3">
    <name type="scientific">Gimesia fumaroli</name>
    <dbReference type="NCBI Taxonomy" id="2527976"/>
    <lineage>
        <taxon>Bacteria</taxon>
        <taxon>Pseudomonadati</taxon>
        <taxon>Planctomycetota</taxon>
        <taxon>Planctomycetia</taxon>
        <taxon>Planctomycetales</taxon>
        <taxon>Planctomycetaceae</taxon>
        <taxon>Gimesia</taxon>
    </lineage>
</organism>
<feature type="chain" id="PRO_5021842956" evidence="1">
    <location>
        <begin position="21"/>
        <end position="232"/>
    </location>
</feature>
<evidence type="ECO:0000313" key="3">
    <source>
        <dbReference type="Proteomes" id="UP000318313"/>
    </source>
</evidence>
<dbReference type="OrthoDB" id="272889at2"/>
<evidence type="ECO:0000256" key="1">
    <source>
        <dbReference type="SAM" id="SignalP"/>
    </source>
</evidence>
<accession>A0A518IKR5</accession>
<dbReference type="Proteomes" id="UP000318313">
    <property type="component" value="Chromosome"/>
</dbReference>
<dbReference type="RefSeq" id="WP_145313374.1">
    <property type="nucleotide sequence ID" value="NZ_CP037452.1"/>
</dbReference>
<protein>
    <submittedName>
        <fullName evidence="2">Uncharacterized protein</fullName>
    </submittedName>
</protein>
<gene>
    <name evidence="2" type="ORF">Enr17x_57670</name>
</gene>
<feature type="signal peptide" evidence="1">
    <location>
        <begin position="1"/>
        <end position="20"/>
    </location>
</feature>
<dbReference type="AlphaFoldDB" id="A0A518IKR5"/>
<keyword evidence="1" id="KW-0732">Signal</keyword>
<reference evidence="2 3" key="1">
    <citation type="submission" date="2019-03" db="EMBL/GenBank/DDBJ databases">
        <title>Deep-cultivation of Planctomycetes and their phenomic and genomic characterization uncovers novel biology.</title>
        <authorList>
            <person name="Wiegand S."/>
            <person name="Jogler M."/>
            <person name="Boedeker C."/>
            <person name="Pinto D."/>
            <person name="Vollmers J."/>
            <person name="Rivas-Marin E."/>
            <person name="Kohn T."/>
            <person name="Peeters S.H."/>
            <person name="Heuer A."/>
            <person name="Rast P."/>
            <person name="Oberbeckmann S."/>
            <person name="Bunk B."/>
            <person name="Jeske O."/>
            <person name="Meyerdierks A."/>
            <person name="Storesund J.E."/>
            <person name="Kallscheuer N."/>
            <person name="Luecker S."/>
            <person name="Lage O.M."/>
            <person name="Pohl T."/>
            <person name="Merkel B.J."/>
            <person name="Hornburger P."/>
            <person name="Mueller R.-W."/>
            <person name="Bruemmer F."/>
            <person name="Labrenz M."/>
            <person name="Spormann A.M."/>
            <person name="Op den Camp H."/>
            <person name="Overmann J."/>
            <person name="Amann R."/>
            <person name="Jetten M.S.M."/>
            <person name="Mascher T."/>
            <person name="Medema M.H."/>
            <person name="Devos D.P."/>
            <person name="Kaster A.-K."/>
            <person name="Ovreas L."/>
            <person name="Rohde M."/>
            <person name="Galperin M.Y."/>
            <person name="Jogler C."/>
        </authorList>
    </citation>
    <scope>NUCLEOTIDE SEQUENCE [LARGE SCALE GENOMIC DNA]</scope>
    <source>
        <strain evidence="2 3">Enr17</strain>
    </source>
</reference>
<sequence precursor="true">MSKFVLISFTVLLFPLPAHAEPTTVIHILNWHYVSPDVFATDLKEQDSTLTQEQIDQQYHEFLGSVEAIQKQQMKLLRRLIKKHKLKAVYIEGLTEKNHKDVMKSIESIKEYEKTKDDPPDVILEFLTGQDKLVIGAAGRLVVKGELKTLLPAEDAKAFEAADPVRADGTVVFDKKADEAREDAIVRNLLKADGVVVITLGGAHDLSDNLKRLAKGCKYERVAVPKHRGVAQ</sequence>
<evidence type="ECO:0000313" key="2">
    <source>
        <dbReference type="EMBL" id="QDV53686.1"/>
    </source>
</evidence>
<dbReference type="EMBL" id="CP037452">
    <property type="protein sequence ID" value="QDV53686.1"/>
    <property type="molecule type" value="Genomic_DNA"/>
</dbReference>
<proteinExistence type="predicted"/>
<name>A0A518IKR5_9PLAN</name>